<reference evidence="7" key="1">
    <citation type="journal article" date="2022" name="Int. J. Syst. Evol. Microbiol.">
        <title>Anaeromyxobacter oryzae sp. nov., Anaeromyxobacter diazotrophicus sp. nov. and Anaeromyxobacter paludicola sp. nov., isolated from paddy soils.</title>
        <authorList>
            <person name="Itoh H."/>
            <person name="Xu Z."/>
            <person name="Mise K."/>
            <person name="Masuda Y."/>
            <person name="Ushijima N."/>
            <person name="Hayakawa C."/>
            <person name="Shiratori Y."/>
            <person name="Senoo K."/>
        </authorList>
    </citation>
    <scope>NUCLEOTIDE SEQUENCE [LARGE SCALE GENOMIC DNA]</scope>
    <source>
        <strain evidence="7">Red630</strain>
    </source>
</reference>
<keyword evidence="4 5" id="KW-0472">Membrane</keyword>
<feature type="transmembrane region" description="Helical" evidence="5">
    <location>
        <begin position="27"/>
        <end position="50"/>
    </location>
</feature>
<keyword evidence="7" id="KW-1185">Reference proteome</keyword>
<evidence type="ECO:0000313" key="6">
    <source>
        <dbReference type="EMBL" id="BDG08633.1"/>
    </source>
</evidence>
<evidence type="ECO:0000256" key="2">
    <source>
        <dbReference type="ARBA" id="ARBA00022692"/>
    </source>
</evidence>
<gene>
    <name evidence="6" type="primary">trwI</name>
    <name evidence="6" type="ORF">AMPC_17460</name>
</gene>
<evidence type="ECO:0000256" key="5">
    <source>
        <dbReference type="SAM" id="Phobius"/>
    </source>
</evidence>
<evidence type="ECO:0000256" key="1">
    <source>
        <dbReference type="ARBA" id="ARBA00004141"/>
    </source>
</evidence>
<feature type="transmembrane region" description="Helical" evidence="5">
    <location>
        <begin position="180"/>
        <end position="198"/>
    </location>
</feature>
<dbReference type="EMBL" id="AP025592">
    <property type="protein sequence ID" value="BDG08633.1"/>
    <property type="molecule type" value="Genomic_DNA"/>
</dbReference>
<sequence>MFRLFTPLFAELDRVSTAFSRDVSSRVIVAITPVLSAGLTVWFILWGILVMRGAVAQPVQEFLGKVVRTALIVSIALGAGLYQGEIAEVIRTTPDELAAVVAGGEGRLSFSADPLDTGGGQAALIDRAAGQGLAKAEDAFEKGGLMTQQGIAFYTFGVLLLLATVIMVGVGGALILVAKVMLALLVGLGPIFIAALLFEGTKRFFERWVAMIATYGLVVVTFAAVFTFLLAIFTNYMGGVALDGDMNVSYGIGGALLLTIVSVAILKELHHLAVGLGGGYAHRILLMERPR</sequence>
<comment type="subcellular location">
    <subcellularLocation>
        <location evidence="1">Membrane</location>
        <topology evidence="1">Multi-pass membrane protein</topology>
    </subcellularLocation>
</comment>
<dbReference type="InterPro" id="IPR007688">
    <property type="entry name" value="Conjugal_tfr_TrbL/VirB6"/>
</dbReference>
<accession>A0ABM7X9W2</accession>
<name>A0ABM7X9W2_9BACT</name>
<evidence type="ECO:0000256" key="4">
    <source>
        <dbReference type="ARBA" id="ARBA00023136"/>
    </source>
</evidence>
<evidence type="ECO:0000313" key="7">
    <source>
        <dbReference type="Proteomes" id="UP001162734"/>
    </source>
</evidence>
<dbReference type="Pfam" id="PF04610">
    <property type="entry name" value="TrbL"/>
    <property type="match status" value="1"/>
</dbReference>
<proteinExistence type="predicted"/>
<feature type="transmembrane region" description="Helical" evidence="5">
    <location>
        <begin position="248"/>
        <end position="266"/>
    </location>
</feature>
<organism evidence="6 7">
    <name type="scientific">Anaeromyxobacter paludicola</name>
    <dbReference type="NCBI Taxonomy" id="2918171"/>
    <lineage>
        <taxon>Bacteria</taxon>
        <taxon>Pseudomonadati</taxon>
        <taxon>Myxococcota</taxon>
        <taxon>Myxococcia</taxon>
        <taxon>Myxococcales</taxon>
        <taxon>Cystobacterineae</taxon>
        <taxon>Anaeromyxobacteraceae</taxon>
        <taxon>Anaeromyxobacter</taxon>
    </lineage>
</organism>
<dbReference type="RefSeq" id="WP_248345815.1">
    <property type="nucleotide sequence ID" value="NZ_AP025592.1"/>
</dbReference>
<dbReference type="Proteomes" id="UP001162734">
    <property type="component" value="Chromosome"/>
</dbReference>
<feature type="transmembrane region" description="Helical" evidence="5">
    <location>
        <begin position="210"/>
        <end position="236"/>
    </location>
</feature>
<feature type="transmembrane region" description="Helical" evidence="5">
    <location>
        <begin position="151"/>
        <end position="174"/>
    </location>
</feature>
<protein>
    <submittedName>
        <fullName evidence="6">Trwi protein</fullName>
    </submittedName>
</protein>
<keyword evidence="2 5" id="KW-0812">Transmembrane</keyword>
<evidence type="ECO:0000256" key="3">
    <source>
        <dbReference type="ARBA" id="ARBA00022989"/>
    </source>
</evidence>
<keyword evidence="3 5" id="KW-1133">Transmembrane helix</keyword>